<organism evidence="1 2">
    <name type="scientific">Tistrella mobilis</name>
    <dbReference type="NCBI Taxonomy" id="171437"/>
    <lineage>
        <taxon>Bacteria</taxon>
        <taxon>Pseudomonadati</taxon>
        <taxon>Pseudomonadota</taxon>
        <taxon>Alphaproteobacteria</taxon>
        <taxon>Geminicoccales</taxon>
        <taxon>Geminicoccaceae</taxon>
        <taxon>Tistrella</taxon>
    </lineage>
</organism>
<dbReference type="AlphaFoldDB" id="A0A3B9INF9"/>
<dbReference type="Proteomes" id="UP000257706">
    <property type="component" value="Unassembled WGS sequence"/>
</dbReference>
<dbReference type="EMBL" id="DMAI01000303">
    <property type="protein sequence ID" value="HAE49381.1"/>
    <property type="molecule type" value="Genomic_DNA"/>
</dbReference>
<dbReference type="InterPro" id="IPR038296">
    <property type="entry name" value="ParD_sf"/>
</dbReference>
<gene>
    <name evidence="1" type="ORF">DCK97_18345</name>
</gene>
<protein>
    <submittedName>
        <fullName evidence="1">Type II toxin-antitoxin system ParD family antitoxin</fullName>
    </submittedName>
</protein>
<evidence type="ECO:0000313" key="2">
    <source>
        <dbReference type="Proteomes" id="UP000257706"/>
    </source>
</evidence>
<comment type="caution">
    <text evidence="1">The sequence shown here is derived from an EMBL/GenBank/DDBJ whole genome shotgun (WGS) entry which is preliminary data.</text>
</comment>
<proteinExistence type="predicted"/>
<dbReference type="Gene3D" id="6.10.10.120">
    <property type="entry name" value="Antitoxin ParD1-like"/>
    <property type="match status" value="1"/>
</dbReference>
<dbReference type="RefSeq" id="WP_296720631.1">
    <property type="nucleotide sequence ID" value="NZ_CP121013.1"/>
</dbReference>
<reference evidence="1 2" key="1">
    <citation type="journal article" date="2018" name="Nat. Biotechnol.">
        <title>A standardized bacterial taxonomy based on genome phylogeny substantially revises the tree of life.</title>
        <authorList>
            <person name="Parks D.H."/>
            <person name="Chuvochina M."/>
            <person name="Waite D.W."/>
            <person name="Rinke C."/>
            <person name="Skarshewski A."/>
            <person name="Chaumeil P.A."/>
            <person name="Hugenholtz P."/>
        </authorList>
    </citation>
    <scope>NUCLEOTIDE SEQUENCE [LARGE SCALE GENOMIC DNA]</scope>
    <source>
        <strain evidence="1">UBA8739</strain>
    </source>
</reference>
<name>A0A3B9INF9_9PROT</name>
<sequence length="83" mass="9285">MAVLKVRLPDAAEDWVREQLGRGRFGDVDSYIADLIARDRDTERSRDALVAALIEGEESGTSDQSLGDILHEIRQEMIDQSRG</sequence>
<evidence type="ECO:0000313" key="1">
    <source>
        <dbReference type="EMBL" id="HAE49381.1"/>
    </source>
</evidence>
<accession>A0A3B9INF9</accession>